<gene>
    <name evidence="2" type="ORF">RYS15_18555</name>
</gene>
<feature type="signal peptide" evidence="1">
    <location>
        <begin position="1"/>
        <end position="29"/>
    </location>
</feature>
<accession>A0ABU3W2B8</accession>
<dbReference type="Gene3D" id="2.60.120.1140">
    <property type="entry name" value="Protein of unknown function DUF192"/>
    <property type="match status" value="1"/>
</dbReference>
<reference evidence="2 3" key="1">
    <citation type="submission" date="2023-10" db="EMBL/GenBank/DDBJ databases">
        <title>Characteristics and mechanism of a salt-tolerant marine origin heterotrophic nitrifying- aerobic denitrifying bacteria Marinobacter xestospongiae HN1.</title>
        <authorList>
            <person name="Qi R."/>
        </authorList>
    </citation>
    <scope>NUCLEOTIDE SEQUENCE [LARGE SCALE GENOMIC DNA]</scope>
    <source>
        <strain evidence="2 3">HN1</strain>
    </source>
</reference>
<feature type="chain" id="PRO_5045056961" evidence="1">
    <location>
        <begin position="30"/>
        <end position="192"/>
    </location>
</feature>
<dbReference type="Proteomes" id="UP001269819">
    <property type="component" value="Unassembled WGS sequence"/>
</dbReference>
<proteinExistence type="predicted"/>
<organism evidence="2 3">
    <name type="scientific">Marinobacter xestospongiae</name>
    <dbReference type="NCBI Taxonomy" id="994319"/>
    <lineage>
        <taxon>Bacteria</taxon>
        <taxon>Pseudomonadati</taxon>
        <taxon>Pseudomonadota</taxon>
        <taxon>Gammaproteobacteria</taxon>
        <taxon>Pseudomonadales</taxon>
        <taxon>Marinobacteraceae</taxon>
        <taxon>Marinobacter</taxon>
    </lineage>
</organism>
<dbReference type="PANTHER" id="PTHR37953">
    <property type="entry name" value="UPF0127 PROTEIN MJ1496"/>
    <property type="match status" value="1"/>
</dbReference>
<dbReference type="InterPro" id="IPR038695">
    <property type="entry name" value="Saro_0823-like_sf"/>
</dbReference>
<evidence type="ECO:0000313" key="3">
    <source>
        <dbReference type="Proteomes" id="UP001269819"/>
    </source>
</evidence>
<dbReference type="InterPro" id="IPR003795">
    <property type="entry name" value="DUF192"/>
</dbReference>
<dbReference type="Pfam" id="PF02643">
    <property type="entry name" value="DUF192"/>
    <property type="match status" value="1"/>
</dbReference>
<sequence length="192" mass="20543">MGQRHWQWQYLRPASLALAVGGLLSATLAGCRPPQADSVEEPRQTRPLERTQLELVSRDGQRATLSVEIAASPAQRQKGLMGRETLAADAGMLFLYPAPRAADFGFWMYHTLIPLDIAYLKASGEIVAIRAMAPCPSGDDCPTYPAGASFSVALEVNQGYFKRHGLAVGDRVILPPGLLDRPSAGAPSGASD</sequence>
<protein>
    <submittedName>
        <fullName evidence="2">DUF192 domain-containing protein</fullName>
    </submittedName>
</protein>
<comment type="caution">
    <text evidence="2">The sequence shown here is derived from an EMBL/GenBank/DDBJ whole genome shotgun (WGS) entry which is preliminary data.</text>
</comment>
<keyword evidence="3" id="KW-1185">Reference proteome</keyword>
<dbReference type="EMBL" id="JAWIIJ010000017">
    <property type="protein sequence ID" value="MDV2080692.1"/>
    <property type="molecule type" value="Genomic_DNA"/>
</dbReference>
<dbReference type="RefSeq" id="WP_316975067.1">
    <property type="nucleotide sequence ID" value="NZ_JAWIIJ010000017.1"/>
</dbReference>
<dbReference type="PROSITE" id="PS51257">
    <property type="entry name" value="PROKAR_LIPOPROTEIN"/>
    <property type="match status" value="1"/>
</dbReference>
<name>A0ABU3W2B8_9GAMM</name>
<evidence type="ECO:0000256" key="1">
    <source>
        <dbReference type="SAM" id="SignalP"/>
    </source>
</evidence>
<dbReference type="PANTHER" id="PTHR37953:SF1">
    <property type="entry name" value="UPF0127 PROTEIN MJ1496"/>
    <property type="match status" value="1"/>
</dbReference>
<keyword evidence="1" id="KW-0732">Signal</keyword>
<evidence type="ECO:0000313" key="2">
    <source>
        <dbReference type="EMBL" id="MDV2080692.1"/>
    </source>
</evidence>